<feature type="transmembrane region" description="Helical" evidence="10">
    <location>
        <begin position="407"/>
        <end position="426"/>
    </location>
</feature>
<evidence type="ECO:0000256" key="6">
    <source>
        <dbReference type="ARBA" id="ARBA00022692"/>
    </source>
</evidence>
<feature type="transmembrane region" description="Helical" evidence="10">
    <location>
        <begin position="72"/>
        <end position="93"/>
    </location>
</feature>
<feature type="transmembrane region" description="Helical" evidence="10">
    <location>
        <begin position="379"/>
        <end position="400"/>
    </location>
</feature>
<dbReference type="EMBL" id="FMPG01000013">
    <property type="protein sequence ID" value="SCT34150.1"/>
    <property type="molecule type" value="Genomic_DNA"/>
</dbReference>
<dbReference type="GO" id="GO:0015297">
    <property type="term" value="F:antiporter activity"/>
    <property type="evidence" value="ECO:0007669"/>
    <property type="project" value="UniProtKB-KW"/>
</dbReference>
<dbReference type="RefSeq" id="WP_069996243.1">
    <property type="nucleotide sequence ID" value="NZ_FMPG01000013.1"/>
</dbReference>
<dbReference type="OrthoDB" id="9807568at2"/>
<keyword evidence="4" id="KW-0050">Antiport</keyword>
<dbReference type="GO" id="GO:0042773">
    <property type="term" value="P:ATP synthesis coupled electron transport"/>
    <property type="evidence" value="ECO:0007669"/>
    <property type="project" value="InterPro"/>
</dbReference>
<evidence type="ECO:0000313" key="16">
    <source>
        <dbReference type="Proteomes" id="UP000095412"/>
    </source>
</evidence>
<proteinExistence type="inferred from homology"/>
<comment type="similarity">
    <text evidence="2">Belongs to the CPA3 antiporters (TC 2.A.63) subunit A family.</text>
</comment>
<dbReference type="Proteomes" id="UP000095768">
    <property type="component" value="Unassembled WGS sequence"/>
</dbReference>
<feature type="transmembrane region" description="Helical" evidence="10">
    <location>
        <begin position="157"/>
        <end position="180"/>
    </location>
</feature>
<comment type="similarity">
    <text evidence="10">Belongs to the inorganic carbon transporter (TC 9.A.2) DabB family.</text>
</comment>
<keyword evidence="15" id="KW-0560">Oxidoreductase</keyword>
<evidence type="ECO:0000256" key="1">
    <source>
        <dbReference type="ARBA" id="ARBA00004651"/>
    </source>
</evidence>
<feature type="transmembrane region" description="Helical" evidence="10">
    <location>
        <begin position="127"/>
        <end position="145"/>
    </location>
</feature>
<dbReference type="InterPro" id="IPR001516">
    <property type="entry name" value="Proton_antipo_N"/>
</dbReference>
<evidence type="ECO:0000256" key="7">
    <source>
        <dbReference type="ARBA" id="ARBA00022989"/>
    </source>
</evidence>
<feature type="domain" description="NADH-Ubiquinone oxidoreductase (complex I) chain 5 N-terminal" evidence="13">
    <location>
        <begin position="69"/>
        <end position="106"/>
    </location>
</feature>
<dbReference type="AlphaFoldDB" id="A0A1D4PYA4"/>
<keyword evidence="6 10" id="KW-0812">Transmembrane</keyword>
<evidence type="ECO:0000256" key="9">
    <source>
        <dbReference type="ARBA" id="ARBA00023136"/>
    </source>
</evidence>
<dbReference type="GO" id="GO:0015990">
    <property type="term" value="P:electron transport coupled proton transport"/>
    <property type="evidence" value="ECO:0007669"/>
    <property type="project" value="TreeGrafter"/>
</dbReference>
<feature type="transmembrane region" description="Helical" evidence="10">
    <location>
        <begin position="200"/>
        <end position="219"/>
    </location>
</feature>
<dbReference type="GO" id="GO:0008137">
    <property type="term" value="F:NADH dehydrogenase (ubiquinone) activity"/>
    <property type="evidence" value="ECO:0007669"/>
    <property type="project" value="InterPro"/>
</dbReference>
<evidence type="ECO:0000256" key="2">
    <source>
        <dbReference type="ARBA" id="ARBA00008483"/>
    </source>
</evidence>
<dbReference type="PANTHER" id="PTHR42829:SF1">
    <property type="entry name" value="INORGANIC CARBON TRANSPORTER SUBUNIT DABB-RELATED"/>
    <property type="match status" value="1"/>
</dbReference>
<evidence type="ECO:0000256" key="3">
    <source>
        <dbReference type="ARBA" id="ARBA00022448"/>
    </source>
</evidence>
<feature type="transmembrane region" description="Helical" evidence="10">
    <location>
        <begin position="264"/>
        <end position="286"/>
    </location>
</feature>
<evidence type="ECO:0000313" key="15">
    <source>
        <dbReference type="EMBL" id="SCT34150.1"/>
    </source>
</evidence>
<feature type="transmembrane region" description="Helical" evidence="10">
    <location>
        <begin position="446"/>
        <end position="467"/>
    </location>
</feature>
<feature type="transmembrane region" description="Helical" evidence="10">
    <location>
        <begin position="12"/>
        <end position="30"/>
    </location>
</feature>
<keyword evidence="8" id="KW-0406">Ion transport</keyword>
<evidence type="ECO:0000313" key="14">
    <source>
        <dbReference type="EMBL" id="SCT27882.1"/>
    </source>
</evidence>
<dbReference type="GO" id="GO:0005886">
    <property type="term" value="C:plasma membrane"/>
    <property type="evidence" value="ECO:0007669"/>
    <property type="project" value="UniProtKB-SubCell"/>
</dbReference>
<dbReference type="InterPro" id="IPR046396">
    <property type="entry name" value="Transporter_DabB"/>
</dbReference>
<keyword evidence="3 10" id="KW-0813">Transport</keyword>
<comment type="subcellular location">
    <subcellularLocation>
        <location evidence="1 10">Cell membrane</location>
        <topology evidence="1 10">Multi-pass membrane protein</topology>
    </subcellularLocation>
    <subcellularLocation>
        <location evidence="11">Membrane</location>
        <topology evidence="11">Multi-pass membrane protein</topology>
    </subcellularLocation>
</comment>
<reference evidence="15 17" key="2">
    <citation type="submission" date="2016-09" db="EMBL/GenBank/DDBJ databases">
        <authorList>
            <consortium name="Pathogen Informatics"/>
        </authorList>
    </citation>
    <scope>NUCLEOTIDE SEQUENCE [LARGE SCALE GENOMIC DNA]</scope>
    <source>
        <strain evidence="15 17">82B</strain>
    </source>
</reference>
<feature type="transmembrane region" description="Helical" evidence="10">
    <location>
        <begin position="105"/>
        <end position="121"/>
    </location>
</feature>
<feature type="transmembrane region" description="Helical" evidence="10">
    <location>
        <begin position="42"/>
        <end position="60"/>
    </location>
</feature>
<organism evidence="15 17">
    <name type="scientific">Staphylococcus caeli</name>
    <dbReference type="NCBI Taxonomy" id="2201815"/>
    <lineage>
        <taxon>Bacteria</taxon>
        <taxon>Bacillati</taxon>
        <taxon>Bacillota</taxon>
        <taxon>Bacilli</taxon>
        <taxon>Bacillales</taxon>
        <taxon>Staphylococcaceae</taxon>
        <taxon>Staphylococcus</taxon>
    </lineage>
</organism>
<evidence type="ECO:0000256" key="5">
    <source>
        <dbReference type="ARBA" id="ARBA00022475"/>
    </source>
</evidence>
<dbReference type="InterPro" id="IPR003945">
    <property type="entry name" value="NU5C-like"/>
</dbReference>
<dbReference type="Pfam" id="PF00662">
    <property type="entry name" value="Proton_antipo_N"/>
    <property type="match status" value="1"/>
</dbReference>
<keyword evidence="7 10" id="KW-1133">Transmembrane helix</keyword>
<dbReference type="InterPro" id="IPR001750">
    <property type="entry name" value="ND/Mrp_TM"/>
</dbReference>
<accession>A0A1D4PYA4</accession>
<dbReference type="Proteomes" id="UP000095412">
    <property type="component" value="Unassembled WGS sequence"/>
</dbReference>
<dbReference type="PRINTS" id="PR01434">
    <property type="entry name" value="NADHDHGNASE5"/>
</dbReference>
<dbReference type="GO" id="GO:0003954">
    <property type="term" value="F:NADH dehydrogenase activity"/>
    <property type="evidence" value="ECO:0007669"/>
    <property type="project" value="TreeGrafter"/>
</dbReference>
<dbReference type="Pfam" id="PF00361">
    <property type="entry name" value="Proton_antipo_M"/>
    <property type="match status" value="1"/>
</dbReference>
<reference evidence="14 16" key="1">
    <citation type="submission" date="2016-09" db="EMBL/GenBank/DDBJ databases">
        <authorList>
            <consortium name="Pathogen Informatics"/>
            <person name="Sun Q."/>
            <person name="Inoue M."/>
        </authorList>
    </citation>
    <scope>NUCLEOTIDE SEQUENCE [LARGE SCALE GENOMIC DNA]</scope>
    <source>
        <strain evidence="14 16">82C</strain>
    </source>
</reference>
<dbReference type="EMBL" id="FMPI01000017">
    <property type="protein sequence ID" value="SCT27882.1"/>
    <property type="molecule type" value="Genomic_DNA"/>
</dbReference>
<keyword evidence="5 10" id="KW-1003">Cell membrane</keyword>
<dbReference type="HAMAP" id="MF_00862">
    <property type="entry name" value="DabB"/>
    <property type="match status" value="1"/>
</dbReference>
<dbReference type="PANTHER" id="PTHR42829">
    <property type="entry name" value="NADH-UBIQUINONE OXIDOREDUCTASE CHAIN 5"/>
    <property type="match status" value="1"/>
</dbReference>
<feature type="transmembrane region" description="Helical" evidence="10">
    <location>
        <begin position="293"/>
        <end position="315"/>
    </location>
</feature>
<keyword evidence="16" id="KW-1185">Reference proteome</keyword>
<evidence type="ECO:0000313" key="17">
    <source>
        <dbReference type="Proteomes" id="UP000095768"/>
    </source>
</evidence>
<keyword evidence="9 10" id="KW-0472">Membrane</keyword>
<comment type="function">
    <text evidence="10">Part of an energy-coupled inorganic carbon pump.</text>
</comment>
<gene>
    <name evidence="15" type="primary">nuoL</name>
    <name evidence="10" type="synonym">dabB</name>
    <name evidence="15" type="ORF">SAMEA2297795_02290</name>
    <name evidence="14" type="ORF">SAMEA2297796_02077</name>
</gene>
<sequence>MFTLLDVSTLLTIFFITIIISVLSGIIFLNKRIPVAYVRIHICLLTLPPFVALVGLIGASKNITVGLWYSDILAWLMSCFVLMIGLIIQRYCVRYLSSDKKYRKYFMLFTCTTSFVAMAWLSDDMRLMVVCWGFTLVGLALLMSLKKAWKVTRVATVVTGKLFFLGWFALFVAVLWLGIATGEWRFHAIFTETNLNQIDAWSKFGINLLIVLAVMIPAAQWPFQRWLIESVAAPTPVSAIMHAGIVNAGGIMLTRFSPIFNGDLATLVLLFFASISVVIGSGISLVHVDYKRLLVGSTIGQMGFMLIQCVLGAYIPAIIHLILHGLFKATLFLRSGSAVRHFSVPSRANERMSYLWILAGRGLALAIGLGFWLSAPEQGYRLVSGLILAWSLSVSWTQLVAFGEGRFGRIMGLIILIVVGAVYYIVHHFFSHALHMIAFDSAQPPMFAVVIVALLLLFGSLMSTWIARHRSSVAFSIIYMWIVRLGDAKMETVERHPNYLKSYISKGGH</sequence>
<dbReference type="NCBIfam" id="NF006373">
    <property type="entry name" value="PRK08601.1"/>
    <property type="match status" value="1"/>
</dbReference>
<feature type="transmembrane region" description="Helical" evidence="10">
    <location>
        <begin position="354"/>
        <end position="373"/>
    </location>
</feature>
<evidence type="ECO:0000256" key="10">
    <source>
        <dbReference type="HAMAP-Rule" id="MF_00862"/>
    </source>
</evidence>
<comment type="subunit">
    <text evidence="10">Forms a complex with DabA.</text>
</comment>
<protein>
    <recommendedName>
        <fullName evidence="10">Probable inorganic carbon transporter subunit DabB</fullName>
    </recommendedName>
</protein>
<feature type="domain" description="NADH:quinone oxidoreductase/Mrp antiporter transmembrane" evidence="12">
    <location>
        <begin position="122"/>
        <end position="403"/>
    </location>
</feature>
<evidence type="ECO:0000259" key="13">
    <source>
        <dbReference type="Pfam" id="PF00662"/>
    </source>
</evidence>
<evidence type="ECO:0000256" key="8">
    <source>
        <dbReference type="ARBA" id="ARBA00023065"/>
    </source>
</evidence>
<evidence type="ECO:0000256" key="11">
    <source>
        <dbReference type="RuleBase" id="RU000320"/>
    </source>
</evidence>
<evidence type="ECO:0000259" key="12">
    <source>
        <dbReference type="Pfam" id="PF00361"/>
    </source>
</evidence>
<name>A0A1D4PYA4_9STAP</name>
<evidence type="ECO:0000256" key="4">
    <source>
        <dbReference type="ARBA" id="ARBA00022449"/>
    </source>
</evidence>